<gene>
    <name evidence="1" type="ORF">HICCMSTLAB_LOCUS1778</name>
</gene>
<sequence length="92" mass="9293">MYCGEPSRGVIGTVTLGGTYGEFSTCMGSATGGWGIIIGLIVNFGIGCGSEITTVGITAFDDVGVLGVLGGHPPISLVFLGIRDNGGLKQER</sequence>
<protein>
    <submittedName>
        <fullName evidence="1">Uncharacterized protein</fullName>
    </submittedName>
</protein>
<evidence type="ECO:0000313" key="1">
    <source>
        <dbReference type="EMBL" id="CAG5075624.1"/>
    </source>
</evidence>
<proteinExistence type="predicted"/>
<accession>A0A8J2EHG9</accession>
<organism evidence="1 2">
    <name type="scientific">Cotesia congregata</name>
    <name type="common">Parasitoid wasp</name>
    <name type="synonym">Apanteles congregatus</name>
    <dbReference type="NCBI Taxonomy" id="51543"/>
    <lineage>
        <taxon>Eukaryota</taxon>
        <taxon>Metazoa</taxon>
        <taxon>Ecdysozoa</taxon>
        <taxon>Arthropoda</taxon>
        <taxon>Hexapoda</taxon>
        <taxon>Insecta</taxon>
        <taxon>Pterygota</taxon>
        <taxon>Neoptera</taxon>
        <taxon>Endopterygota</taxon>
        <taxon>Hymenoptera</taxon>
        <taxon>Apocrita</taxon>
        <taxon>Ichneumonoidea</taxon>
        <taxon>Braconidae</taxon>
        <taxon>Microgastrinae</taxon>
        <taxon>Cotesia</taxon>
    </lineage>
</organism>
<keyword evidence="2" id="KW-1185">Reference proteome</keyword>
<name>A0A8J2EHG9_COTCN</name>
<comment type="caution">
    <text evidence="1">The sequence shown here is derived from an EMBL/GenBank/DDBJ whole genome shotgun (WGS) entry which is preliminary data.</text>
</comment>
<dbReference type="Proteomes" id="UP000786811">
    <property type="component" value="Unassembled WGS sequence"/>
</dbReference>
<dbReference type="EMBL" id="CAJNRD030001116">
    <property type="protein sequence ID" value="CAG5075624.1"/>
    <property type="molecule type" value="Genomic_DNA"/>
</dbReference>
<dbReference type="AlphaFoldDB" id="A0A8J2EHG9"/>
<reference evidence="1" key="1">
    <citation type="submission" date="2021-04" db="EMBL/GenBank/DDBJ databases">
        <authorList>
            <person name="Chebbi M.A.C M."/>
        </authorList>
    </citation>
    <scope>NUCLEOTIDE SEQUENCE</scope>
</reference>
<evidence type="ECO:0000313" key="2">
    <source>
        <dbReference type="Proteomes" id="UP000786811"/>
    </source>
</evidence>